<dbReference type="Pfam" id="PF20067">
    <property type="entry name" value="SSL_N"/>
    <property type="match status" value="1"/>
</dbReference>
<dbReference type="STRING" id="88036.D8T3Z7"/>
<dbReference type="EMBL" id="GL377672">
    <property type="protein sequence ID" value="EFJ08571.1"/>
    <property type="molecule type" value="Genomic_DNA"/>
</dbReference>
<comment type="similarity">
    <text evidence="2">Belongs to the strictosidine synthase family.</text>
</comment>
<evidence type="ECO:0000256" key="2">
    <source>
        <dbReference type="ARBA" id="ARBA00009191"/>
    </source>
</evidence>
<proteinExistence type="inferred from homology"/>
<evidence type="ECO:0000313" key="7">
    <source>
        <dbReference type="Proteomes" id="UP000001514"/>
    </source>
</evidence>
<name>D8T3Z7_SELML</name>
<reference evidence="6 7" key="1">
    <citation type="journal article" date="2011" name="Science">
        <title>The Selaginella genome identifies genetic changes associated with the evolution of vascular plants.</title>
        <authorList>
            <person name="Banks J.A."/>
            <person name="Nishiyama T."/>
            <person name="Hasebe M."/>
            <person name="Bowman J.L."/>
            <person name="Gribskov M."/>
            <person name="dePamphilis C."/>
            <person name="Albert V.A."/>
            <person name="Aono N."/>
            <person name="Aoyama T."/>
            <person name="Ambrose B.A."/>
            <person name="Ashton N.W."/>
            <person name="Axtell M.J."/>
            <person name="Barker E."/>
            <person name="Barker M.S."/>
            <person name="Bennetzen J.L."/>
            <person name="Bonawitz N.D."/>
            <person name="Chapple C."/>
            <person name="Cheng C."/>
            <person name="Correa L.G."/>
            <person name="Dacre M."/>
            <person name="DeBarry J."/>
            <person name="Dreyer I."/>
            <person name="Elias M."/>
            <person name="Engstrom E.M."/>
            <person name="Estelle M."/>
            <person name="Feng L."/>
            <person name="Finet C."/>
            <person name="Floyd S.K."/>
            <person name="Frommer W.B."/>
            <person name="Fujita T."/>
            <person name="Gramzow L."/>
            <person name="Gutensohn M."/>
            <person name="Harholt J."/>
            <person name="Hattori M."/>
            <person name="Heyl A."/>
            <person name="Hirai T."/>
            <person name="Hiwatashi Y."/>
            <person name="Ishikawa M."/>
            <person name="Iwata M."/>
            <person name="Karol K.G."/>
            <person name="Koehler B."/>
            <person name="Kolukisaoglu U."/>
            <person name="Kubo M."/>
            <person name="Kurata T."/>
            <person name="Lalonde S."/>
            <person name="Li K."/>
            <person name="Li Y."/>
            <person name="Litt A."/>
            <person name="Lyons E."/>
            <person name="Manning G."/>
            <person name="Maruyama T."/>
            <person name="Michael T.P."/>
            <person name="Mikami K."/>
            <person name="Miyazaki S."/>
            <person name="Morinaga S."/>
            <person name="Murata T."/>
            <person name="Mueller-Roeber B."/>
            <person name="Nelson D.R."/>
            <person name="Obara M."/>
            <person name="Oguri Y."/>
            <person name="Olmstead R.G."/>
            <person name="Onodera N."/>
            <person name="Petersen B.L."/>
            <person name="Pils B."/>
            <person name="Prigge M."/>
            <person name="Rensing S.A."/>
            <person name="Riano-Pachon D.M."/>
            <person name="Roberts A.W."/>
            <person name="Sato Y."/>
            <person name="Scheller H.V."/>
            <person name="Schulz B."/>
            <person name="Schulz C."/>
            <person name="Shakirov E.V."/>
            <person name="Shibagaki N."/>
            <person name="Shinohara N."/>
            <person name="Shippen D.E."/>
            <person name="Soerensen I."/>
            <person name="Sotooka R."/>
            <person name="Sugimoto N."/>
            <person name="Sugita M."/>
            <person name="Sumikawa N."/>
            <person name="Tanurdzic M."/>
            <person name="Theissen G."/>
            <person name="Ulvskov P."/>
            <person name="Wakazuki S."/>
            <person name="Weng J.K."/>
            <person name="Willats W.W."/>
            <person name="Wipf D."/>
            <person name="Wolf P.G."/>
            <person name="Yang L."/>
            <person name="Zimmer A.D."/>
            <person name="Zhu Q."/>
            <person name="Mitros T."/>
            <person name="Hellsten U."/>
            <person name="Loque D."/>
            <person name="Otillar R."/>
            <person name="Salamov A."/>
            <person name="Schmutz J."/>
            <person name="Shapiro H."/>
            <person name="Lindquist E."/>
            <person name="Lucas S."/>
            <person name="Rokhsar D."/>
            <person name="Grigoriev I.V."/>
        </authorList>
    </citation>
    <scope>NUCLEOTIDE SEQUENCE [LARGE SCALE GENOMIC DNA]</scope>
</reference>
<feature type="domain" description="Strictosidine synthase conserved region" evidence="5">
    <location>
        <begin position="84"/>
        <end position="145"/>
    </location>
</feature>
<evidence type="ECO:0000256" key="3">
    <source>
        <dbReference type="ARBA" id="ARBA00022554"/>
    </source>
</evidence>
<dbReference type="InterPro" id="IPR011042">
    <property type="entry name" value="6-blade_b-propeller_TolB-like"/>
</dbReference>
<keyword evidence="4" id="KW-0325">Glycoprotein</keyword>
<comment type="subcellular location">
    <subcellularLocation>
        <location evidence="1">Vacuole</location>
    </subcellularLocation>
</comment>
<dbReference type="SUPFAM" id="SSF63829">
    <property type="entry name" value="Calcium-dependent phosphotriesterase"/>
    <property type="match status" value="1"/>
</dbReference>
<organism evidence="7">
    <name type="scientific">Selaginella moellendorffii</name>
    <name type="common">Spikemoss</name>
    <dbReference type="NCBI Taxonomy" id="88036"/>
    <lineage>
        <taxon>Eukaryota</taxon>
        <taxon>Viridiplantae</taxon>
        <taxon>Streptophyta</taxon>
        <taxon>Embryophyta</taxon>
        <taxon>Tracheophyta</taxon>
        <taxon>Lycopodiopsida</taxon>
        <taxon>Selaginellales</taxon>
        <taxon>Selaginellaceae</taxon>
        <taxon>Selaginella</taxon>
    </lineage>
</organism>
<keyword evidence="7" id="KW-1185">Reference proteome</keyword>
<dbReference type="GO" id="GO:0016787">
    <property type="term" value="F:hydrolase activity"/>
    <property type="evidence" value="ECO:0000318"/>
    <property type="project" value="GO_Central"/>
</dbReference>
<dbReference type="InParanoid" id="D8T3Z7"/>
<keyword evidence="3" id="KW-0926">Vacuole</keyword>
<evidence type="ECO:0000259" key="5">
    <source>
        <dbReference type="Pfam" id="PF03088"/>
    </source>
</evidence>
<evidence type="ECO:0000256" key="4">
    <source>
        <dbReference type="ARBA" id="ARBA00023180"/>
    </source>
</evidence>
<dbReference type="Gramene" id="EFJ08571">
    <property type="protein sequence ID" value="EFJ08571"/>
    <property type="gene ID" value="SELMODRAFT_428783"/>
</dbReference>
<dbReference type="KEGG" id="smo:SELMODRAFT_428783"/>
<accession>D8T3Z7</accession>
<dbReference type="Proteomes" id="UP000001514">
    <property type="component" value="Unassembled WGS sequence"/>
</dbReference>
<dbReference type="OMA" id="PDATYIS"/>
<dbReference type="InterPro" id="IPR018119">
    <property type="entry name" value="Strictosidine_synth_cons-reg"/>
</dbReference>
<dbReference type="PANTHER" id="PTHR10426:SF68">
    <property type="entry name" value="OS07G0614000 PROTEIN"/>
    <property type="match status" value="1"/>
</dbReference>
<gene>
    <name evidence="6" type="ORF">SELMODRAFT_428783</name>
</gene>
<evidence type="ECO:0000256" key="1">
    <source>
        <dbReference type="ARBA" id="ARBA00004116"/>
    </source>
</evidence>
<dbReference type="Pfam" id="PF03088">
    <property type="entry name" value="Str_synth"/>
    <property type="match status" value="1"/>
</dbReference>
<dbReference type="GO" id="GO:0005773">
    <property type="term" value="C:vacuole"/>
    <property type="evidence" value="ECO:0007669"/>
    <property type="project" value="UniProtKB-SubCell"/>
</dbReference>
<dbReference type="AlphaFoldDB" id="D8T3Z7"/>
<dbReference type="eggNOG" id="KOG1520">
    <property type="taxonomic scope" value="Eukaryota"/>
</dbReference>
<evidence type="ECO:0000313" key="6">
    <source>
        <dbReference type="EMBL" id="EFJ08571.1"/>
    </source>
</evidence>
<dbReference type="Gene3D" id="2.120.10.30">
    <property type="entry name" value="TolB, C-terminal domain"/>
    <property type="match status" value="1"/>
</dbReference>
<dbReference type="HOGENOM" id="CLU_023267_0_2_1"/>
<dbReference type="PANTHER" id="PTHR10426">
    <property type="entry name" value="STRICTOSIDINE SYNTHASE-RELATED"/>
    <property type="match status" value="1"/>
</dbReference>
<protein>
    <recommendedName>
        <fullName evidence="5">Strictosidine synthase conserved region domain-containing protein</fullName>
    </recommendedName>
</protein>
<sequence length="275" mass="30554">MFAIKLLLALSLLLVAILTFFLAISRVDPLPAAWNPAPERQGIYAANAALQRVEKIGVGFFSGAEDLAVDQEGRIYSVPNSMSLIAGLESRPNGRILKFDPSSRTTSVLLKDLYFPNGVALSRDENYLVFCETSKARCRKYWLRGEKMGSIENFLDNLPAFPDNIHINADGNFWIALVSDRLWHIELISNSPLLKKLVSHLVPFLPDESLQSAKVLAVDPDGRPLEFFEDPTGKEMAFVTAALQVGDHLYLGNLAKSYIGRIKLSSREKGTRFSI</sequence>